<evidence type="ECO:0000256" key="11">
    <source>
        <dbReference type="ARBA" id="ARBA00048540"/>
    </source>
</evidence>
<accession>D4ZHD4</accession>
<keyword evidence="7" id="KW-0479">Metal-binding</keyword>
<keyword evidence="13" id="KW-1185">Reference proteome</keyword>
<dbReference type="eggNOG" id="COG1477">
    <property type="taxonomic scope" value="Bacteria"/>
</dbReference>
<evidence type="ECO:0000313" key="12">
    <source>
        <dbReference type="EMBL" id="BAJ01083.1"/>
    </source>
</evidence>
<proteinExistence type="inferred from homology"/>
<evidence type="ECO:0000256" key="7">
    <source>
        <dbReference type="ARBA" id="ARBA00022723"/>
    </source>
</evidence>
<dbReference type="EC" id="2.7.1.180" evidence="3"/>
<evidence type="ECO:0000256" key="2">
    <source>
        <dbReference type="ARBA" id="ARBA00008282"/>
    </source>
</evidence>
<dbReference type="GO" id="GO:0016740">
    <property type="term" value="F:transferase activity"/>
    <property type="evidence" value="ECO:0007669"/>
    <property type="project" value="UniProtKB-KW"/>
</dbReference>
<dbReference type="STRING" id="637905.SVI_1112"/>
<evidence type="ECO:0000256" key="6">
    <source>
        <dbReference type="ARBA" id="ARBA00022679"/>
    </source>
</evidence>
<dbReference type="PANTHER" id="PTHR30040">
    <property type="entry name" value="THIAMINE BIOSYNTHESIS LIPOPROTEIN APBE"/>
    <property type="match status" value="1"/>
</dbReference>
<evidence type="ECO:0000256" key="10">
    <source>
        <dbReference type="ARBA" id="ARBA00031306"/>
    </source>
</evidence>
<evidence type="ECO:0000256" key="3">
    <source>
        <dbReference type="ARBA" id="ARBA00011955"/>
    </source>
</evidence>
<dbReference type="Pfam" id="PF02424">
    <property type="entry name" value="ApbE"/>
    <property type="match status" value="1"/>
</dbReference>
<organism evidence="12 13">
    <name type="scientific">Shewanella violacea (strain JCM 10179 / CIP 106290 / LMG 19151 / DSS12)</name>
    <dbReference type="NCBI Taxonomy" id="637905"/>
    <lineage>
        <taxon>Bacteria</taxon>
        <taxon>Pseudomonadati</taxon>
        <taxon>Pseudomonadota</taxon>
        <taxon>Gammaproteobacteria</taxon>
        <taxon>Alteromonadales</taxon>
        <taxon>Shewanellaceae</taxon>
        <taxon>Shewanella</taxon>
    </lineage>
</organism>
<evidence type="ECO:0000256" key="1">
    <source>
        <dbReference type="ARBA" id="ARBA00001946"/>
    </source>
</evidence>
<dbReference type="InterPro" id="IPR024932">
    <property type="entry name" value="ApbE"/>
</dbReference>
<dbReference type="AlphaFoldDB" id="D4ZHD4"/>
<dbReference type="Proteomes" id="UP000002350">
    <property type="component" value="Chromosome"/>
</dbReference>
<comment type="similarity">
    <text evidence="2">Belongs to the ApbE family.</text>
</comment>
<dbReference type="HOGENOM" id="CLU_044403_2_1_6"/>
<dbReference type="GO" id="GO:0046872">
    <property type="term" value="F:metal ion binding"/>
    <property type="evidence" value="ECO:0007669"/>
    <property type="project" value="UniProtKB-KW"/>
</dbReference>
<protein>
    <recommendedName>
        <fullName evidence="4">FAD:protein FMN transferase</fullName>
        <ecNumber evidence="3">2.7.1.180</ecNumber>
    </recommendedName>
    <alternativeName>
        <fullName evidence="10">Flavin transferase</fullName>
    </alternativeName>
</protein>
<comment type="catalytic activity">
    <reaction evidence="11">
        <text>L-threonyl-[protein] + FAD = FMN-L-threonyl-[protein] + AMP + H(+)</text>
        <dbReference type="Rhea" id="RHEA:36847"/>
        <dbReference type="Rhea" id="RHEA-COMP:11060"/>
        <dbReference type="Rhea" id="RHEA-COMP:11061"/>
        <dbReference type="ChEBI" id="CHEBI:15378"/>
        <dbReference type="ChEBI" id="CHEBI:30013"/>
        <dbReference type="ChEBI" id="CHEBI:57692"/>
        <dbReference type="ChEBI" id="CHEBI:74257"/>
        <dbReference type="ChEBI" id="CHEBI:456215"/>
        <dbReference type="EC" id="2.7.1.180"/>
    </reaction>
</comment>
<evidence type="ECO:0000256" key="4">
    <source>
        <dbReference type="ARBA" id="ARBA00016337"/>
    </source>
</evidence>
<name>D4ZHD4_SHEVD</name>
<keyword evidence="6" id="KW-0808">Transferase</keyword>
<keyword evidence="9" id="KW-0460">Magnesium</keyword>
<dbReference type="Gene3D" id="3.10.520.10">
    <property type="entry name" value="ApbE-like domains"/>
    <property type="match status" value="1"/>
</dbReference>
<dbReference type="KEGG" id="svo:SVI_1112"/>
<evidence type="ECO:0000256" key="8">
    <source>
        <dbReference type="ARBA" id="ARBA00022827"/>
    </source>
</evidence>
<comment type="cofactor">
    <cofactor evidence="1">
        <name>Mg(2+)</name>
        <dbReference type="ChEBI" id="CHEBI:18420"/>
    </cofactor>
</comment>
<dbReference type="InterPro" id="IPR003374">
    <property type="entry name" value="ApbE-like_sf"/>
</dbReference>
<dbReference type="SUPFAM" id="SSF143631">
    <property type="entry name" value="ApbE-like"/>
    <property type="match status" value="1"/>
</dbReference>
<dbReference type="EMBL" id="AP011177">
    <property type="protein sequence ID" value="BAJ01083.1"/>
    <property type="molecule type" value="Genomic_DNA"/>
</dbReference>
<evidence type="ECO:0000256" key="5">
    <source>
        <dbReference type="ARBA" id="ARBA00022630"/>
    </source>
</evidence>
<keyword evidence="5" id="KW-0285">Flavoprotein</keyword>
<evidence type="ECO:0000256" key="9">
    <source>
        <dbReference type="ARBA" id="ARBA00022842"/>
    </source>
</evidence>
<evidence type="ECO:0000313" key="13">
    <source>
        <dbReference type="Proteomes" id="UP000002350"/>
    </source>
</evidence>
<gene>
    <name evidence="12" type="ordered locus">SVI_1112</name>
</gene>
<reference evidence="13" key="1">
    <citation type="journal article" date="2010" name="Mol. Biosyst.">
        <title>Complete genome sequence and comparative analysis of Shewanella violacea, a psychrophilic and piezophilic bacterium from deep sea floor sediments.</title>
        <authorList>
            <person name="Aono E."/>
            <person name="Baba T."/>
            <person name="Ara T."/>
            <person name="Nishi T."/>
            <person name="Nakamichi T."/>
            <person name="Inamoto E."/>
            <person name="Toyonaga H."/>
            <person name="Hasegawa M."/>
            <person name="Takai Y."/>
            <person name="Okumura Y."/>
            <person name="Baba M."/>
            <person name="Tomita M."/>
            <person name="Kato C."/>
            <person name="Oshima T."/>
            <person name="Nakasone K."/>
            <person name="Mori H."/>
        </authorList>
    </citation>
    <scope>NUCLEOTIDE SEQUENCE [LARGE SCALE GENOMIC DNA]</scope>
    <source>
        <strain evidence="13">JCM 10179 / CIP 106290 / LMG 19151 / DSS12</strain>
    </source>
</reference>
<sequence>MGRPMSSKPAYVHRFTAMTVPCEIILFADDAKPLAVAIEDNTRRLEAKYNFHDKDSWLSRQVNTRRSSKVELDHETWTILRQVREYSMATQGIFDITIGSLKYLEANQPDLSREALYLSIEPYMGLNAWSLEGMNLCFSHCLTRFDLGGVIKEYSIDQAVDLVKAAGVTGALINFGGDIRTFGQKLDGSPFVVAVLNPKDSQKPLFSLPLNNQALTTSAHYQRHYQFSDGQTSHILAKGGVHPQVLSSTVVADTALEAGIYSTALTIKPTLDVPDSIGFAFIDDKLTLHQDAEFIQS</sequence>
<dbReference type="PANTHER" id="PTHR30040:SF2">
    <property type="entry name" value="FAD:PROTEIN FMN TRANSFERASE"/>
    <property type="match status" value="1"/>
</dbReference>
<keyword evidence="8" id="KW-0274">FAD</keyword>